<dbReference type="InterPro" id="IPR001387">
    <property type="entry name" value="Cro/C1-type_HTH"/>
</dbReference>
<evidence type="ECO:0000259" key="1">
    <source>
        <dbReference type="PROSITE" id="PS50943"/>
    </source>
</evidence>
<dbReference type="EMBL" id="NMTY01000024">
    <property type="protein sequence ID" value="PDX80800.1"/>
    <property type="molecule type" value="Genomic_DNA"/>
</dbReference>
<evidence type="ECO:0000313" key="3">
    <source>
        <dbReference type="Proteomes" id="UP000220005"/>
    </source>
</evidence>
<evidence type="ECO:0000313" key="2">
    <source>
        <dbReference type="EMBL" id="PDX80800.1"/>
    </source>
</evidence>
<dbReference type="Proteomes" id="UP000220005">
    <property type="component" value="Unassembled WGS sequence"/>
</dbReference>
<proteinExistence type="predicted"/>
<comment type="caution">
    <text evidence="2">The sequence shown here is derived from an EMBL/GenBank/DDBJ whole genome shotgun (WGS) entry which is preliminary data.</text>
</comment>
<dbReference type="PROSITE" id="PS50943">
    <property type="entry name" value="HTH_CROC1"/>
    <property type="match status" value="1"/>
</dbReference>
<dbReference type="InterPro" id="IPR010982">
    <property type="entry name" value="Lambda_DNA-bd_dom_sf"/>
</dbReference>
<organism evidence="2 3">
    <name type="scientific">Faecalibacterium prausnitzii</name>
    <dbReference type="NCBI Taxonomy" id="853"/>
    <lineage>
        <taxon>Bacteria</taxon>
        <taxon>Bacillati</taxon>
        <taxon>Bacillota</taxon>
        <taxon>Clostridia</taxon>
        <taxon>Eubacteriales</taxon>
        <taxon>Oscillospiraceae</taxon>
        <taxon>Faecalibacterium</taxon>
    </lineage>
</organism>
<protein>
    <recommendedName>
        <fullName evidence="1">HTH cro/C1-type domain-containing protein</fullName>
    </recommendedName>
</protein>
<accession>A0A2A7ANS6</accession>
<gene>
    <name evidence="2" type="ORF">CGS58_09855</name>
</gene>
<dbReference type="GO" id="GO:0003677">
    <property type="term" value="F:DNA binding"/>
    <property type="evidence" value="ECO:0007669"/>
    <property type="project" value="InterPro"/>
</dbReference>
<dbReference type="AlphaFoldDB" id="A0A2A7ANS6"/>
<name>A0A2A7ANS6_9FIRM</name>
<dbReference type="CDD" id="cd00093">
    <property type="entry name" value="HTH_XRE"/>
    <property type="match status" value="1"/>
</dbReference>
<feature type="domain" description="HTH cro/C1-type" evidence="1">
    <location>
        <begin position="75"/>
        <end position="94"/>
    </location>
</feature>
<dbReference type="Gene3D" id="1.10.260.40">
    <property type="entry name" value="lambda repressor-like DNA-binding domains"/>
    <property type="match status" value="1"/>
</dbReference>
<dbReference type="RefSeq" id="WP_097839732.1">
    <property type="nucleotide sequence ID" value="NZ_NMTY01000024.1"/>
</dbReference>
<sequence length="256" mass="29993">MYTMKRGAKCHDIMDRVGNCWNQNLKLCLKSNGYTQETFAKAYKKQYGTGNQADVYRWLNVGNMSGSSGKRIGLPSYDTMKRIADFFHVTVGYLTGETDYETFEMERACKYFGVSEETGKVLKKTAGSTHDCIEHGDQSDNYQRIIDAFFTSERFSEFIYDLRQLDDAYSEDTLIFKKMELRYGKKALDEVRRLQSDEIDYKHDPNAPKLPELQIEIWNAMEHADDKCYENSFKIKLARYELRESFERLIDSLYPR</sequence>
<reference evidence="2 3" key="1">
    <citation type="journal article" date="2017" name="Front. Microbiol.">
        <title>New Insights into the Diversity of the Genus Faecalibacterium.</title>
        <authorList>
            <person name="Benevides L."/>
            <person name="Burman S."/>
            <person name="Martin R."/>
            <person name="Robert V."/>
            <person name="Thomas M."/>
            <person name="Miquel S."/>
            <person name="Chain F."/>
            <person name="Sokol H."/>
            <person name="Bermudez-Humaran L.G."/>
            <person name="Morrison M."/>
            <person name="Langella P."/>
            <person name="Azevedo V.A."/>
            <person name="Chatel J.M."/>
            <person name="Soares S."/>
        </authorList>
    </citation>
    <scope>NUCLEOTIDE SEQUENCE [LARGE SCALE GENOMIC DNA]</scope>
    <source>
        <strain evidence="2 3">CNCM I 4575</strain>
    </source>
</reference>